<name>A0A3M6V602_POCDA</name>
<comment type="caution">
    <text evidence="1">The sequence shown here is derived from an EMBL/GenBank/DDBJ whole genome shotgun (WGS) entry which is preliminary data.</text>
</comment>
<keyword evidence="2" id="KW-1185">Reference proteome</keyword>
<protein>
    <submittedName>
        <fullName evidence="1">Uncharacterized protein</fullName>
    </submittedName>
</protein>
<feature type="non-terminal residue" evidence="1">
    <location>
        <position position="98"/>
    </location>
</feature>
<sequence>MFQYKIIHRILPTNSLLHKIKKVTSPSCPFCPSECQNLWHFNTKLLLSELKVMFGIIRCHTYCLVLNHLIILVTCNKEREFRNKWKFFLSLIVLCPIQ</sequence>
<dbReference type="EMBL" id="RCHS01000050">
    <property type="protein sequence ID" value="RMX61327.1"/>
    <property type="molecule type" value="Genomic_DNA"/>
</dbReference>
<dbReference type="AlphaFoldDB" id="A0A3M6V602"/>
<dbReference type="Proteomes" id="UP000275408">
    <property type="component" value="Unassembled WGS sequence"/>
</dbReference>
<gene>
    <name evidence="1" type="ORF">pdam_00018093</name>
</gene>
<organism evidence="1 2">
    <name type="scientific">Pocillopora damicornis</name>
    <name type="common">Cauliflower coral</name>
    <name type="synonym">Millepora damicornis</name>
    <dbReference type="NCBI Taxonomy" id="46731"/>
    <lineage>
        <taxon>Eukaryota</taxon>
        <taxon>Metazoa</taxon>
        <taxon>Cnidaria</taxon>
        <taxon>Anthozoa</taxon>
        <taxon>Hexacorallia</taxon>
        <taxon>Scleractinia</taxon>
        <taxon>Astrocoeniina</taxon>
        <taxon>Pocilloporidae</taxon>
        <taxon>Pocillopora</taxon>
    </lineage>
</organism>
<evidence type="ECO:0000313" key="1">
    <source>
        <dbReference type="EMBL" id="RMX61327.1"/>
    </source>
</evidence>
<proteinExistence type="predicted"/>
<reference evidence="1 2" key="1">
    <citation type="journal article" date="2018" name="Sci. Rep.">
        <title>Comparative analysis of the Pocillopora damicornis genome highlights role of immune system in coral evolution.</title>
        <authorList>
            <person name="Cunning R."/>
            <person name="Bay R.A."/>
            <person name="Gillette P."/>
            <person name="Baker A.C."/>
            <person name="Traylor-Knowles N."/>
        </authorList>
    </citation>
    <scope>NUCLEOTIDE SEQUENCE [LARGE SCALE GENOMIC DNA]</scope>
    <source>
        <strain evidence="1">RSMAS</strain>
        <tissue evidence="1">Whole animal</tissue>
    </source>
</reference>
<accession>A0A3M6V602</accession>
<evidence type="ECO:0000313" key="2">
    <source>
        <dbReference type="Proteomes" id="UP000275408"/>
    </source>
</evidence>